<keyword evidence="1" id="KW-0812">Transmembrane</keyword>
<name>A0AAE0VXB7_9BIVA</name>
<keyword evidence="1" id="KW-0472">Membrane</keyword>
<gene>
    <name evidence="2" type="ORF">CHS0354_018616</name>
</gene>
<accession>A0AAE0VXB7</accession>
<sequence length="366" mass="40674">ASSSFNLFNVDFYPYLCLDFTQISATKYIYNIQCAIETSLLTPARVFVRQVPTSVNGSTACNRESPTDKSDFSVLVKEGTVGSLQAIATCPNDFLATFSNFTVTGYSGANQCTGNSQDVCTDRTAMNYTYNSCSSSVKFSSGGYFYCLYYQTNSSTGVTYLHVYNNDSTVVSGSTYRIVCYAFKKSGNIVYATEYPGSCHSNQNATYVKSPGLISNYFSTTIIVVKSDIQDWKYIAAIFGGLAVLAVLIIVIVILIKKRLLCRCCAFMCQKCHQGGKVTQSQGDTEEPIKTKVPDKFVAKKPRKIKNVIVITEATKQILEAPFMPELLYVVEPKRMTSPRKMFYQTPTFKSEKSLELEPQNQKEKS</sequence>
<proteinExistence type="predicted"/>
<dbReference type="Proteomes" id="UP001195483">
    <property type="component" value="Unassembled WGS sequence"/>
</dbReference>
<keyword evidence="1" id="KW-1133">Transmembrane helix</keyword>
<keyword evidence="3" id="KW-1185">Reference proteome</keyword>
<evidence type="ECO:0000256" key="1">
    <source>
        <dbReference type="SAM" id="Phobius"/>
    </source>
</evidence>
<comment type="caution">
    <text evidence="2">The sequence shown here is derived from an EMBL/GenBank/DDBJ whole genome shotgun (WGS) entry which is preliminary data.</text>
</comment>
<dbReference type="AlphaFoldDB" id="A0AAE0VXB7"/>
<evidence type="ECO:0000313" key="2">
    <source>
        <dbReference type="EMBL" id="KAK3593536.1"/>
    </source>
</evidence>
<feature type="transmembrane region" description="Helical" evidence="1">
    <location>
        <begin position="234"/>
        <end position="256"/>
    </location>
</feature>
<reference evidence="2" key="2">
    <citation type="journal article" date="2021" name="Genome Biol. Evol.">
        <title>Developing a high-quality reference genome for a parasitic bivalve with doubly uniparental inheritance (Bivalvia: Unionida).</title>
        <authorList>
            <person name="Smith C.H."/>
        </authorList>
    </citation>
    <scope>NUCLEOTIDE SEQUENCE</scope>
    <source>
        <strain evidence="2">CHS0354</strain>
        <tissue evidence="2">Mantle</tissue>
    </source>
</reference>
<organism evidence="2 3">
    <name type="scientific">Potamilus streckersoni</name>
    <dbReference type="NCBI Taxonomy" id="2493646"/>
    <lineage>
        <taxon>Eukaryota</taxon>
        <taxon>Metazoa</taxon>
        <taxon>Spiralia</taxon>
        <taxon>Lophotrochozoa</taxon>
        <taxon>Mollusca</taxon>
        <taxon>Bivalvia</taxon>
        <taxon>Autobranchia</taxon>
        <taxon>Heteroconchia</taxon>
        <taxon>Palaeoheterodonta</taxon>
        <taxon>Unionida</taxon>
        <taxon>Unionoidea</taxon>
        <taxon>Unionidae</taxon>
        <taxon>Ambleminae</taxon>
        <taxon>Lampsilini</taxon>
        <taxon>Potamilus</taxon>
    </lineage>
</organism>
<feature type="non-terminal residue" evidence="2">
    <location>
        <position position="366"/>
    </location>
</feature>
<evidence type="ECO:0000313" key="3">
    <source>
        <dbReference type="Proteomes" id="UP001195483"/>
    </source>
</evidence>
<reference evidence="2" key="3">
    <citation type="submission" date="2023-05" db="EMBL/GenBank/DDBJ databases">
        <authorList>
            <person name="Smith C.H."/>
        </authorList>
    </citation>
    <scope>NUCLEOTIDE SEQUENCE</scope>
    <source>
        <strain evidence="2">CHS0354</strain>
        <tissue evidence="2">Mantle</tissue>
    </source>
</reference>
<protein>
    <submittedName>
        <fullName evidence="2">Uncharacterized protein</fullName>
    </submittedName>
</protein>
<reference evidence="2" key="1">
    <citation type="journal article" date="2021" name="Genome Biol. Evol.">
        <title>A High-Quality Reference Genome for a Parasitic Bivalve with Doubly Uniparental Inheritance (Bivalvia: Unionida).</title>
        <authorList>
            <person name="Smith C.H."/>
        </authorList>
    </citation>
    <scope>NUCLEOTIDE SEQUENCE</scope>
    <source>
        <strain evidence="2">CHS0354</strain>
    </source>
</reference>
<dbReference type="EMBL" id="JAEAOA010001146">
    <property type="protein sequence ID" value="KAK3593536.1"/>
    <property type="molecule type" value="Genomic_DNA"/>
</dbReference>